<dbReference type="Proteomes" id="UP001163046">
    <property type="component" value="Unassembled WGS sequence"/>
</dbReference>
<proteinExistence type="predicted"/>
<dbReference type="OrthoDB" id="5986430at2759"/>
<evidence type="ECO:0000313" key="3">
    <source>
        <dbReference type="Proteomes" id="UP001163046"/>
    </source>
</evidence>
<sequence>MDLCQSNMTFLIQRKGPSYHWVRDLFRRMGLPEVDGLDEIMETENRERMRDWSRRKLSASGSSGQQFTKRQHIMHLYGADGADELDEDEALAAVLPEVQGQSTEPEASTENRASLPNQAPTEASSSQKKCVCSGTNHARRSSLLCPLNKRHSKNNTNR</sequence>
<reference evidence="2" key="1">
    <citation type="submission" date="2023-01" db="EMBL/GenBank/DDBJ databases">
        <title>Genome assembly of the deep-sea coral Lophelia pertusa.</title>
        <authorList>
            <person name="Herrera S."/>
            <person name="Cordes E."/>
        </authorList>
    </citation>
    <scope>NUCLEOTIDE SEQUENCE</scope>
    <source>
        <strain evidence="2">USNM1676648</strain>
        <tissue evidence="2">Polyp</tissue>
    </source>
</reference>
<gene>
    <name evidence="2" type="ORF">OS493_026903</name>
</gene>
<evidence type="ECO:0000313" key="2">
    <source>
        <dbReference type="EMBL" id="KAJ7377767.1"/>
    </source>
</evidence>
<protein>
    <submittedName>
        <fullName evidence="2">Uncharacterized protein</fullName>
    </submittedName>
</protein>
<feature type="compositionally biased region" description="Basic residues" evidence="1">
    <location>
        <begin position="148"/>
        <end position="158"/>
    </location>
</feature>
<feature type="compositionally biased region" description="Polar residues" evidence="1">
    <location>
        <begin position="99"/>
        <end position="136"/>
    </location>
</feature>
<evidence type="ECO:0000256" key="1">
    <source>
        <dbReference type="SAM" id="MobiDB-lite"/>
    </source>
</evidence>
<name>A0A9W9ZA09_9CNID</name>
<organism evidence="2 3">
    <name type="scientific">Desmophyllum pertusum</name>
    <dbReference type="NCBI Taxonomy" id="174260"/>
    <lineage>
        <taxon>Eukaryota</taxon>
        <taxon>Metazoa</taxon>
        <taxon>Cnidaria</taxon>
        <taxon>Anthozoa</taxon>
        <taxon>Hexacorallia</taxon>
        <taxon>Scleractinia</taxon>
        <taxon>Caryophylliina</taxon>
        <taxon>Caryophylliidae</taxon>
        <taxon>Desmophyllum</taxon>
    </lineage>
</organism>
<dbReference type="EMBL" id="MU826373">
    <property type="protein sequence ID" value="KAJ7377767.1"/>
    <property type="molecule type" value="Genomic_DNA"/>
</dbReference>
<keyword evidence="3" id="KW-1185">Reference proteome</keyword>
<accession>A0A9W9ZA09</accession>
<feature type="region of interest" description="Disordered" evidence="1">
    <location>
        <begin position="87"/>
        <end position="158"/>
    </location>
</feature>
<dbReference type="AlphaFoldDB" id="A0A9W9ZA09"/>
<comment type="caution">
    <text evidence="2">The sequence shown here is derived from an EMBL/GenBank/DDBJ whole genome shotgun (WGS) entry which is preliminary data.</text>
</comment>